<feature type="transmembrane region" description="Helical" evidence="7">
    <location>
        <begin position="354"/>
        <end position="375"/>
    </location>
</feature>
<dbReference type="GO" id="GO:0006935">
    <property type="term" value="P:chemotaxis"/>
    <property type="evidence" value="ECO:0007669"/>
    <property type="project" value="InterPro"/>
</dbReference>
<name>A0NYK5_ROSAI</name>
<dbReference type="PROSITE" id="PS50192">
    <property type="entry name" value="T_SNARE"/>
    <property type="match status" value="1"/>
</dbReference>
<dbReference type="PROSITE" id="PS50111">
    <property type="entry name" value="CHEMOTAXIS_TRANSDUC_2"/>
    <property type="match status" value="1"/>
</dbReference>
<comment type="caution">
    <text evidence="11">The sequence shown here is derived from an EMBL/GenBank/DDBJ whole genome shotgun (WGS) entry which is preliminary data.</text>
</comment>
<dbReference type="PRINTS" id="PR00260">
    <property type="entry name" value="CHEMTRNSDUCR"/>
</dbReference>
<evidence type="ECO:0000259" key="10">
    <source>
        <dbReference type="PROSITE" id="PS50885"/>
    </source>
</evidence>
<dbReference type="Gene3D" id="3.30.450.20">
    <property type="entry name" value="PAS domain"/>
    <property type="match status" value="1"/>
</dbReference>
<gene>
    <name evidence="11" type="ORF">SIAM614_20970</name>
</gene>
<keyword evidence="3 5" id="KW-0807">Transducer</keyword>
<dbReference type="Gene3D" id="1.10.8.500">
    <property type="entry name" value="HAMP domain in histidine kinase"/>
    <property type="match status" value="1"/>
</dbReference>
<feature type="domain" description="HAMP" evidence="10">
    <location>
        <begin position="376"/>
        <end position="429"/>
    </location>
</feature>
<organism evidence="11 12">
    <name type="scientific">Roseibium aggregatum (strain ATCC 25650 / DSM 13394 / JCM 20685 / NBRC 16684 / NCIMB 2208 / IAM 12614 / B1)</name>
    <name type="common">Stappia aggregata</name>
    <dbReference type="NCBI Taxonomy" id="384765"/>
    <lineage>
        <taxon>Bacteria</taxon>
        <taxon>Pseudomonadati</taxon>
        <taxon>Pseudomonadota</taxon>
        <taxon>Alphaproteobacteria</taxon>
        <taxon>Hyphomicrobiales</taxon>
        <taxon>Stappiaceae</taxon>
        <taxon>Roseibium</taxon>
    </lineage>
</organism>
<accession>A0NYK5</accession>
<keyword evidence="2" id="KW-0997">Cell inner membrane</keyword>
<keyword evidence="7" id="KW-1133">Transmembrane helix</keyword>
<feature type="region of interest" description="Disordered" evidence="6">
    <location>
        <begin position="483"/>
        <end position="504"/>
    </location>
</feature>
<evidence type="ECO:0000313" key="12">
    <source>
        <dbReference type="Proteomes" id="UP000004848"/>
    </source>
</evidence>
<evidence type="ECO:0000259" key="9">
    <source>
        <dbReference type="PROSITE" id="PS50192"/>
    </source>
</evidence>
<dbReference type="InterPro" id="IPR000727">
    <property type="entry name" value="T_SNARE_dom"/>
</dbReference>
<dbReference type="GO" id="GO:0005886">
    <property type="term" value="C:plasma membrane"/>
    <property type="evidence" value="ECO:0007669"/>
    <property type="project" value="UniProtKB-SubCell"/>
</dbReference>
<dbReference type="Proteomes" id="UP000004848">
    <property type="component" value="Unassembled WGS sequence"/>
</dbReference>
<keyword evidence="2" id="KW-1003">Cell membrane</keyword>
<evidence type="ECO:0000256" key="3">
    <source>
        <dbReference type="ARBA" id="ARBA00023224"/>
    </source>
</evidence>
<evidence type="ECO:0000313" key="11">
    <source>
        <dbReference type="EMBL" id="EAV42201.1"/>
    </source>
</evidence>
<dbReference type="PANTHER" id="PTHR32089">
    <property type="entry name" value="METHYL-ACCEPTING CHEMOTAXIS PROTEIN MCPB"/>
    <property type="match status" value="1"/>
</dbReference>
<comment type="similarity">
    <text evidence="4">Belongs to the methyl-accepting chemotaxis (MCP) protein family.</text>
</comment>
<evidence type="ECO:0000256" key="2">
    <source>
        <dbReference type="ARBA" id="ARBA00022519"/>
    </source>
</evidence>
<dbReference type="GO" id="GO:0004888">
    <property type="term" value="F:transmembrane signaling receptor activity"/>
    <property type="evidence" value="ECO:0007669"/>
    <property type="project" value="InterPro"/>
</dbReference>
<dbReference type="GO" id="GO:0007165">
    <property type="term" value="P:signal transduction"/>
    <property type="evidence" value="ECO:0007669"/>
    <property type="project" value="UniProtKB-KW"/>
</dbReference>
<dbReference type="Pfam" id="PF00672">
    <property type="entry name" value="HAMP"/>
    <property type="match status" value="1"/>
</dbReference>
<dbReference type="EMBL" id="AAUW01000016">
    <property type="protein sequence ID" value="EAV42201.1"/>
    <property type="molecule type" value="Genomic_DNA"/>
</dbReference>
<comment type="subcellular location">
    <subcellularLocation>
        <location evidence="1">Cell inner membrane</location>
        <topology evidence="1">Multi-pass membrane protein</topology>
    </subcellularLocation>
</comment>
<dbReference type="SMART" id="SM00283">
    <property type="entry name" value="MA"/>
    <property type="match status" value="1"/>
</dbReference>
<feature type="domain" description="T-SNARE coiled-coil homology" evidence="9">
    <location>
        <begin position="621"/>
        <end position="683"/>
    </location>
</feature>
<dbReference type="InterPro" id="IPR003660">
    <property type="entry name" value="HAMP_dom"/>
</dbReference>
<dbReference type="AlphaFoldDB" id="A0NYK5"/>
<evidence type="ECO:0000256" key="4">
    <source>
        <dbReference type="ARBA" id="ARBA00029447"/>
    </source>
</evidence>
<dbReference type="SUPFAM" id="SSF58104">
    <property type="entry name" value="Methyl-accepting chemotaxis protein (MCP) signaling domain"/>
    <property type="match status" value="1"/>
</dbReference>
<dbReference type="Gene3D" id="1.10.287.950">
    <property type="entry name" value="Methyl-accepting chemotaxis protein"/>
    <property type="match status" value="1"/>
</dbReference>
<evidence type="ECO:0000256" key="5">
    <source>
        <dbReference type="PROSITE-ProRule" id="PRU00284"/>
    </source>
</evidence>
<dbReference type="eggNOG" id="COG0840">
    <property type="taxonomic scope" value="Bacteria"/>
</dbReference>
<evidence type="ECO:0000259" key="8">
    <source>
        <dbReference type="PROSITE" id="PS50111"/>
    </source>
</evidence>
<protein>
    <submittedName>
        <fullName evidence="11">Methyl-accepting chemotaxis protein</fullName>
    </submittedName>
</protein>
<dbReference type="PROSITE" id="PS50885">
    <property type="entry name" value="HAMP"/>
    <property type="match status" value="1"/>
</dbReference>
<evidence type="ECO:0000256" key="6">
    <source>
        <dbReference type="SAM" id="MobiDB-lite"/>
    </source>
</evidence>
<reference evidence="11 12" key="1">
    <citation type="submission" date="2006-05" db="EMBL/GenBank/DDBJ databases">
        <authorList>
            <person name="King G."/>
            <person name="Ferriera S."/>
            <person name="Johnson J."/>
            <person name="Kravitz S."/>
            <person name="Beeson K."/>
            <person name="Sutton G."/>
            <person name="Rogers Y.-H."/>
            <person name="Friedman R."/>
            <person name="Frazier M."/>
            <person name="Venter J.C."/>
        </authorList>
    </citation>
    <scope>NUCLEOTIDE SEQUENCE [LARGE SCALE GENOMIC DNA]</scope>
    <source>
        <strain evidence="12">ATCC 25650 / DSM 13394 / JCM 20685 / NBRC 16684 / NCIMB 2208 / IAM 12614 / B1</strain>
    </source>
</reference>
<dbReference type="Pfam" id="PF00015">
    <property type="entry name" value="MCPsignal"/>
    <property type="match status" value="1"/>
</dbReference>
<dbReference type="InterPro" id="IPR004089">
    <property type="entry name" value="MCPsignal_dom"/>
</dbReference>
<dbReference type="PANTHER" id="PTHR32089:SF112">
    <property type="entry name" value="LYSOZYME-LIKE PROTEIN-RELATED"/>
    <property type="match status" value="1"/>
</dbReference>
<proteinExistence type="inferred from homology"/>
<evidence type="ECO:0000256" key="1">
    <source>
        <dbReference type="ARBA" id="ARBA00004429"/>
    </source>
</evidence>
<sequence>MRTGGKVEPSRVFRGETLKVSVKLPALVLGIALLCSGGVGIASYVSGANTVRGQAEQRLMALVESRRDSLLEFYRSKELTIGGHLNGQALRSAYSDFNAAWAKYEDKAAETLTKIYITDNPHPLEERDQLVKAGRKPYDKVHAKHHTSLRDYADANDHPDILLINLAGDVIYTARKQSDFGVNLKDEAWSQTPLANAFERIVSGNEETLLGFDPVHYAGKDGAATGFWVAPVKVGSKTIGAVAYETPLSKIDALLGNYAGLGETGNIYLVNETGLVVNDSQRTADTNEMLSDAFAAPEVMSVMSGEATFERLPDYNGRDVFAAMMPIMALGNNYTLVVVQDADEVLAPLTSLKFWIFGISLACAFVAGVIGLLMARSLSGRITRLGAVMSRLAGGDTAVEVPPQTASDEISDMAETVSVFRENAISRARLEAEQHDSAAARERQAEATTRLISAFRSEVTGMLDAVHSNSEQMRLAAEELNGVADETASDASSASSTSEEASTNVQTVASAAEELSASIQEIRRQVLSTTEIVRDASQAAVETNTKIEGLAEAAQRIGDVVNLISAIAEQTNLLALNATIEAARAGEAGRGFAVVASEVKELATQTAKATEEIEGQIAEVQAATRDAVSAIAGITQTMSQVDEYTGSIASAVEQQGAATNEISGNVQEAAKGTQEVARTVETISQKTLVTSSSAGQVLSASTDVNNHTNALRETVDRFLAAVAAA</sequence>
<keyword evidence="7" id="KW-0472">Membrane</keyword>
<evidence type="ECO:0000256" key="7">
    <source>
        <dbReference type="SAM" id="Phobius"/>
    </source>
</evidence>
<feature type="domain" description="Methyl-accepting transducer" evidence="8">
    <location>
        <begin position="469"/>
        <end position="691"/>
    </location>
</feature>
<dbReference type="SMART" id="SM00304">
    <property type="entry name" value="HAMP"/>
    <property type="match status" value="1"/>
</dbReference>
<keyword evidence="7" id="KW-0812">Transmembrane</keyword>
<feature type="compositionally biased region" description="Low complexity" evidence="6">
    <location>
        <begin position="484"/>
        <end position="503"/>
    </location>
</feature>
<dbReference type="InterPro" id="IPR004090">
    <property type="entry name" value="Chemotax_Me-accpt_rcpt"/>
</dbReference>